<reference evidence="2 3" key="1">
    <citation type="journal article" date="2019" name="New Phytol.">
        <title>Comparative genomics reveals unique wood-decay strategies and fruiting body development in the Schizophyllaceae.</title>
        <authorList>
            <person name="Almasi E."/>
            <person name="Sahu N."/>
            <person name="Krizsan K."/>
            <person name="Balint B."/>
            <person name="Kovacs G.M."/>
            <person name="Kiss B."/>
            <person name="Cseklye J."/>
            <person name="Drula E."/>
            <person name="Henrissat B."/>
            <person name="Nagy I."/>
            <person name="Chovatia M."/>
            <person name="Adam C."/>
            <person name="LaButti K."/>
            <person name="Lipzen A."/>
            <person name="Riley R."/>
            <person name="Grigoriev I.V."/>
            <person name="Nagy L.G."/>
        </authorList>
    </citation>
    <scope>NUCLEOTIDE SEQUENCE [LARGE SCALE GENOMIC DNA]</scope>
    <source>
        <strain evidence="2 3">NL-1724</strain>
    </source>
</reference>
<dbReference type="Proteomes" id="UP000320762">
    <property type="component" value="Unassembled WGS sequence"/>
</dbReference>
<name>A0A550BW48_9AGAR</name>
<dbReference type="EMBL" id="VDMD01000059">
    <property type="protein sequence ID" value="TRM56780.1"/>
    <property type="molecule type" value="Genomic_DNA"/>
</dbReference>
<proteinExistence type="predicted"/>
<evidence type="ECO:0000313" key="3">
    <source>
        <dbReference type="Proteomes" id="UP000320762"/>
    </source>
</evidence>
<gene>
    <name evidence="2" type="ORF">BD626DRAFT_231450</name>
</gene>
<feature type="transmembrane region" description="Helical" evidence="1">
    <location>
        <begin position="46"/>
        <end position="69"/>
    </location>
</feature>
<keyword evidence="1" id="KW-0472">Membrane</keyword>
<organism evidence="2 3">
    <name type="scientific">Schizophyllum amplum</name>
    <dbReference type="NCBI Taxonomy" id="97359"/>
    <lineage>
        <taxon>Eukaryota</taxon>
        <taxon>Fungi</taxon>
        <taxon>Dikarya</taxon>
        <taxon>Basidiomycota</taxon>
        <taxon>Agaricomycotina</taxon>
        <taxon>Agaricomycetes</taxon>
        <taxon>Agaricomycetidae</taxon>
        <taxon>Agaricales</taxon>
        <taxon>Schizophyllaceae</taxon>
        <taxon>Schizophyllum</taxon>
    </lineage>
</organism>
<feature type="transmembrane region" description="Helical" evidence="1">
    <location>
        <begin position="7"/>
        <end position="26"/>
    </location>
</feature>
<keyword evidence="1" id="KW-1133">Transmembrane helix</keyword>
<protein>
    <submittedName>
        <fullName evidence="2">Uncharacterized protein</fullName>
    </submittedName>
</protein>
<dbReference type="AlphaFoldDB" id="A0A550BW48"/>
<evidence type="ECO:0000256" key="1">
    <source>
        <dbReference type="SAM" id="Phobius"/>
    </source>
</evidence>
<accession>A0A550BW48</accession>
<comment type="caution">
    <text evidence="2">The sequence shown here is derived from an EMBL/GenBank/DDBJ whole genome shotgun (WGS) entry which is preliminary data.</text>
</comment>
<keyword evidence="1" id="KW-0812">Transmembrane</keyword>
<evidence type="ECO:0000313" key="2">
    <source>
        <dbReference type="EMBL" id="TRM56780.1"/>
    </source>
</evidence>
<keyword evidence="3" id="KW-1185">Reference proteome</keyword>
<sequence>MEGVVAHVGRVSCALGGCALSAYWATRLWTNLCRLTSREAMYRRPASGAFAFAFAVAFAFAIASSFLALRLPEASRALAVALEAYNLNSRHPRAPCLLLSPRASRLGDRCPIIEAMDPRPASGVRHSILPSRNRRCSEAFDGVVRS</sequence>